<evidence type="ECO:0000313" key="2">
    <source>
        <dbReference type="Proteomes" id="UP001214301"/>
    </source>
</evidence>
<evidence type="ECO:0008006" key="3">
    <source>
        <dbReference type="Google" id="ProtNLM"/>
    </source>
</evidence>
<organism evidence="1 2">
    <name type="scientific">Pseudomonas capeferrum</name>
    <dbReference type="NCBI Taxonomy" id="1495066"/>
    <lineage>
        <taxon>Bacteria</taxon>
        <taxon>Pseudomonadati</taxon>
        <taxon>Pseudomonadota</taxon>
        <taxon>Gammaproteobacteria</taxon>
        <taxon>Pseudomonadales</taxon>
        <taxon>Pseudomonadaceae</taxon>
        <taxon>Pseudomonas</taxon>
    </lineage>
</organism>
<protein>
    <recommendedName>
        <fullName evidence="3">DUF3077 domain-containing protein</fullName>
    </recommendedName>
</protein>
<dbReference type="Proteomes" id="UP001214301">
    <property type="component" value="Chromosome"/>
</dbReference>
<gene>
    <name evidence="1" type="ORF">PMC74_01370</name>
</gene>
<sequence length="88" mass="9483">MIKIVPDPPRPLIHTPYFSIHSDISPHDALTQARELIRAVAQTLDEHCCAHAGEPGLSRLAHTAQAAESAAILLQHASERMSAEGEIA</sequence>
<dbReference type="EMBL" id="CP116669">
    <property type="protein sequence ID" value="WCI00580.1"/>
    <property type="molecule type" value="Genomic_DNA"/>
</dbReference>
<accession>A0ABY7RAS8</accession>
<reference evidence="1 2" key="1">
    <citation type="journal article" date="2020" name="Front. Microbiol.">
        <title>Toward Biorecycling: Isolation of a Soil Bacterium That Grows on a Polyurethane Oligomer and Monomer.</title>
        <authorList>
            <person name="Espinosa M.J.C."/>
            <person name="Blanco A.C."/>
            <person name="Schmidgall T."/>
            <person name="Atanasoff-Kardjalieff A.K."/>
            <person name="Kappelmeyer U."/>
            <person name="Tischler D."/>
            <person name="Pieper D.H."/>
            <person name="Heipieper H.J."/>
            <person name="Eberlein C."/>
        </authorList>
    </citation>
    <scope>NUCLEOTIDE SEQUENCE [LARGE SCALE GENOMIC DNA]</scope>
    <source>
        <strain evidence="1 2">TDA1</strain>
    </source>
</reference>
<dbReference type="RefSeq" id="WP_047582935.1">
    <property type="nucleotide sequence ID" value="NZ_CP116669.1"/>
</dbReference>
<name>A0ABY7RAS8_9PSED</name>
<proteinExistence type="predicted"/>
<keyword evidence="2" id="KW-1185">Reference proteome</keyword>
<evidence type="ECO:0000313" key="1">
    <source>
        <dbReference type="EMBL" id="WCI00580.1"/>
    </source>
</evidence>